<evidence type="ECO:0000256" key="1">
    <source>
        <dbReference type="ARBA" id="ARBA00012513"/>
    </source>
</evidence>
<feature type="region of interest" description="Disordered" evidence="14">
    <location>
        <begin position="474"/>
        <end position="493"/>
    </location>
</feature>
<feature type="compositionally biased region" description="Polar residues" evidence="14">
    <location>
        <begin position="372"/>
        <end position="392"/>
    </location>
</feature>
<evidence type="ECO:0000259" key="16">
    <source>
        <dbReference type="PROSITE" id="PS50102"/>
    </source>
</evidence>
<keyword evidence="18" id="KW-1185">Reference proteome</keyword>
<dbReference type="AlphaFoldDB" id="A0AAE1QRP6"/>
<gene>
    <name evidence="17" type="ORF">RND71_043380</name>
</gene>
<reference evidence="17" key="1">
    <citation type="submission" date="2023-12" db="EMBL/GenBank/DDBJ databases">
        <title>Genome assembly of Anisodus tanguticus.</title>
        <authorList>
            <person name="Wang Y.-J."/>
        </authorList>
    </citation>
    <scope>NUCLEOTIDE SEQUENCE</scope>
    <source>
        <strain evidence="17">KB-2021</strain>
        <tissue evidence="17">Leaf</tissue>
    </source>
</reference>
<dbReference type="EMBL" id="JAVYJV010000061">
    <property type="protein sequence ID" value="KAK4337032.1"/>
    <property type="molecule type" value="Genomic_DNA"/>
</dbReference>
<feature type="binding site" evidence="13">
    <location>
        <position position="31"/>
    </location>
    <ligand>
        <name>ATP</name>
        <dbReference type="ChEBI" id="CHEBI:30616"/>
    </ligand>
</feature>
<feature type="compositionally biased region" description="Basic residues" evidence="14">
    <location>
        <begin position="474"/>
        <end position="484"/>
    </location>
</feature>
<dbReference type="GO" id="GO:0035329">
    <property type="term" value="P:hippo signaling"/>
    <property type="evidence" value="ECO:0007669"/>
    <property type="project" value="TreeGrafter"/>
</dbReference>
<comment type="catalytic activity">
    <reaction evidence="10">
        <text>L-threonyl-[protein] + ATP = O-phospho-L-threonyl-[protein] + ADP + H(+)</text>
        <dbReference type="Rhea" id="RHEA:46608"/>
        <dbReference type="Rhea" id="RHEA-COMP:11060"/>
        <dbReference type="Rhea" id="RHEA-COMP:11605"/>
        <dbReference type="ChEBI" id="CHEBI:15378"/>
        <dbReference type="ChEBI" id="CHEBI:30013"/>
        <dbReference type="ChEBI" id="CHEBI:30616"/>
        <dbReference type="ChEBI" id="CHEBI:61977"/>
        <dbReference type="ChEBI" id="CHEBI:456216"/>
        <dbReference type="EC" id="2.7.11.1"/>
    </reaction>
</comment>
<evidence type="ECO:0000256" key="12">
    <source>
        <dbReference type="PROSITE-ProRule" id="PRU00176"/>
    </source>
</evidence>
<dbReference type="GO" id="GO:0007010">
    <property type="term" value="P:cytoskeleton organization"/>
    <property type="evidence" value="ECO:0007669"/>
    <property type="project" value="UniProtKB-ARBA"/>
</dbReference>
<dbReference type="InterPro" id="IPR017441">
    <property type="entry name" value="Protein_kinase_ATP_BS"/>
</dbReference>
<dbReference type="SMART" id="SM00360">
    <property type="entry name" value="RRM"/>
    <property type="match status" value="1"/>
</dbReference>
<protein>
    <recommendedName>
        <fullName evidence="1">non-specific serine/threonine protein kinase</fullName>
        <ecNumber evidence="1">2.7.11.1</ecNumber>
    </recommendedName>
</protein>
<dbReference type="PROSITE" id="PS00108">
    <property type="entry name" value="PROTEIN_KINASE_ST"/>
    <property type="match status" value="1"/>
</dbReference>
<organism evidence="17 18">
    <name type="scientific">Anisodus tanguticus</name>
    <dbReference type="NCBI Taxonomy" id="243964"/>
    <lineage>
        <taxon>Eukaryota</taxon>
        <taxon>Viridiplantae</taxon>
        <taxon>Streptophyta</taxon>
        <taxon>Embryophyta</taxon>
        <taxon>Tracheophyta</taxon>
        <taxon>Spermatophyta</taxon>
        <taxon>Magnoliopsida</taxon>
        <taxon>eudicotyledons</taxon>
        <taxon>Gunneridae</taxon>
        <taxon>Pentapetalae</taxon>
        <taxon>asterids</taxon>
        <taxon>lamiids</taxon>
        <taxon>Solanales</taxon>
        <taxon>Solanaceae</taxon>
        <taxon>Solanoideae</taxon>
        <taxon>Hyoscyameae</taxon>
        <taxon>Anisodus</taxon>
    </lineage>
</organism>
<dbReference type="CDD" id="cd12244">
    <property type="entry name" value="RRM2_MSSP"/>
    <property type="match status" value="1"/>
</dbReference>
<evidence type="ECO:0000256" key="5">
    <source>
        <dbReference type="ARBA" id="ARBA00022737"/>
    </source>
</evidence>
<dbReference type="GO" id="GO:0004674">
    <property type="term" value="F:protein serine/threonine kinase activity"/>
    <property type="evidence" value="ECO:0007669"/>
    <property type="project" value="UniProtKB-KW"/>
</dbReference>
<dbReference type="InterPro" id="IPR035979">
    <property type="entry name" value="RBD_domain_sf"/>
</dbReference>
<dbReference type="InterPro" id="IPR000719">
    <property type="entry name" value="Prot_kinase_dom"/>
</dbReference>
<keyword evidence="2" id="KW-0723">Serine/threonine-protein kinase</keyword>
<proteinExistence type="predicted"/>
<dbReference type="InterPro" id="IPR000504">
    <property type="entry name" value="RRM_dom"/>
</dbReference>
<feature type="region of interest" description="Disordered" evidence="14">
    <location>
        <begin position="193"/>
        <end position="223"/>
    </location>
</feature>
<dbReference type="Proteomes" id="UP001291623">
    <property type="component" value="Unassembled WGS sequence"/>
</dbReference>
<evidence type="ECO:0000313" key="17">
    <source>
        <dbReference type="EMBL" id="KAK4337032.1"/>
    </source>
</evidence>
<keyword evidence="7" id="KW-0418">Kinase</keyword>
<evidence type="ECO:0000256" key="10">
    <source>
        <dbReference type="ARBA" id="ARBA00047899"/>
    </source>
</evidence>
<dbReference type="Gene3D" id="1.10.510.10">
    <property type="entry name" value="Transferase(Phosphotransferase) domain 1"/>
    <property type="match status" value="1"/>
</dbReference>
<keyword evidence="9 12" id="KW-0694">RNA-binding</keyword>
<evidence type="ECO:0000256" key="13">
    <source>
        <dbReference type="PROSITE-ProRule" id="PRU10141"/>
    </source>
</evidence>
<dbReference type="EC" id="2.7.11.1" evidence="1"/>
<dbReference type="SUPFAM" id="SSF56112">
    <property type="entry name" value="Protein kinase-like (PK-like)"/>
    <property type="match status" value="1"/>
</dbReference>
<evidence type="ECO:0000256" key="9">
    <source>
        <dbReference type="ARBA" id="ARBA00022884"/>
    </source>
</evidence>
<evidence type="ECO:0000256" key="11">
    <source>
        <dbReference type="ARBA" id="ARBA00048679"/>
    </source>
</evidence>
<feature type="region of interest" description="Disordered" evidence="14">
    <location>
        <begin position="422"/>
        <end position="441"/>
    </location>
</feature>
<dbReference type="InterPro" id="IPR011009">
    <property type="entry name" value="Kinase-like_dom_sf"/>
</dbReference>
<feature type="compositionally biased region" description="Low complexity" evidence="14">
    <location>
        <begin position="429"/>
        <end position="441"/>
    </location>
</feature>
<feature type="domain" description="RRM" evidence="16">
    <location>
        <begin position="264"/>
        <end position="343"/>
    </location>
</feature>
<dbReference type="InterPro" id="IPR012677">
    <property type="entry name" value="Nucleotide-bd_a/b_plait_sf"/>
</dbReference>
<dbReference type="Pfam" id="PF00069">
    <property type="entry name" value="Pkinase"/>
    <property type="match status" value="1"/>
</dbReference>
<evidence type="ECO:0000259" key="15">
    <source>
        <dbReference type="PROSITE" id="PS50011"/>
    </source>
</evidence>
<evidence type="ECO:0000256" key="8">
    <source>
        <dbReference type="ARBA" id="ARBA00022840"/>
    </source>
</evidence>
<evidence type="ECO:0000256" key="3">
    <source>
        <dbReference type="ARBA" id="ARBA00022553"/>
    </source>
</evidence>
<evidence type="ECO:0000256" key="14">
    <source>
        <dbReference type="SAM" id="MobiDB-lite"/>
    </source>
</evidence>
<comment type="catalytic activity">
    <reaction evidence="11">
        <text>L-seryl-[protein] + ATP = O-phospho-L-seryl-[protein] + ADP + H(+)</text>
        <dbReference type="Rhea" id="RHEA:17989"/>
        <dbReference type="Rhea" id="RHEA-COMP:9863"/>
        <dbReference type="Rhea" id="RHEA-COMP:11604"/>
        <dbReference type="ChEBI" id="CHEBI:15378"/>
        <dbReference type="ChEBI" id="CHEBI:29999"/>
        <dbReference type="ChEBI" id="CHEBI:30616"/>
        <dbReference type="ChEBI" id="CHEBI:83421"/>
        <dbReference type="ChEBI" id="CHEBI:456216"/>
        <dbReference type="EC" id="2.7.11.1"/>
    </reaction>
</comment>
<keyword evidence="3" id="KW-0597">Phosphoprotein</keyword>
<name>A0AAE1QRP6_9SOLA</name>
<feature type="region of interest" description="Disordered" evidence="14">
    <location>
        <begin position="372"/>
        <end position="414"/>
    </location>
</feature>
<dbReference type="FunFam" id="3.30.200.20:FF:000192">
    <property type="entry name" value="Serine/threonine-protein kinase cot-1"/>
    <property type="match status" value="1"/>
</dbReference>
<dbReference type="PRINTS" id="PR00961">
    <property type="entry name" value="HUDSXLRNA"/>
</dbReference>
<dbReference type="PROSITE" id="PS00107">
    <property type="entry name" value="PROTEIN_KINASE_ATP"/>
    <property type="match status" value="1"/>
</dbReference>
<dbReference type="GO" id="GO:0000082">
    <property type="term" value="P:G1/S transition of mitotic cell cycle"/>
    <property type="evidence" value="ECO:0007669"/>
    <property type="project" value="TreeGrafter"/>
</dbReference>
<feature type="compositionally biased region" description="Basic residues" evidence="14">
    <location>
        <begin position="402"/>
        <end position="412"/>
    </location>
</feature>
<accession>A0AAE1QRP6</accession>
<sequence>MFERLKTLGVGAFGEVCLVTKTDTNQLYAMKTLRKTDILKRNQFAHVKAERDILAEADNEWVVKLYYSFQDEKNLYFVMDYIPGGDLMALLIKVGIFEESLAKFYIGELVLAVESVHKMGFIHRDIKPDNILIDRDGHIKLTDFGLCTGFRWTHDSKYYQCSGYETVELGFSGYQGDLGEICGDFASFNDDLNQASRMPNSSPPPVPSSTASGTSSQGSSTSGIGSRYGFVDFDSPMAAETAVKQLQAQGIEAQMAKQQEQDPTNLYIANLPITMTETALDSMLNPFGYVISTRILKDSNQQPRGVGFARMESKEKCDIIIQNFNNKLLVGSKEPLLVKFADGGNKKKNQYKNSQSGDSRMMGSIGQNSVGWRETNGSATGNGASDQISSYGYATGGGQDHHGHHHGHHGHHPNPMVAAVAAAHHHAQTQHAVAAGSGPHHQATVATVHHHNGLPTAQLMPISASLAAAAAYNPHHHHAAHNPHARNPAYSSAQAVSAPNYSLPATAASGAPWIHHPAAGTAPPGAHYQILPSAAHLQNSQQLAMDPNAALHFMPGLAAQMQQLQLGGHSVNF</sequence>
<evidence type="ECO:0000256" key="4">
    <source>
        <dbReference type="ARBA" id="ARBA00022679"/>
    </source>
</evidence>
<dbReference type="SMART" id="SM00220">
    <property type="entry name" value="S_TKc"/>
    <property type="match status" value="1"/>
</dbReference>
<dbReference type="GO" id="GO:0005524">
    <property type="term" value="F:ATP binding"/>
    <property type="evidence" value="ECO:0007669"/>
    <property type="project" value="UniProtKB-UniRule"/>
</dbReference>
<dbReference type="Gene3D" id="3.30.200.20">
    <property type="entry name" value="Phosphorylase Kinase, domain 1"/>
    <property type="match status" value="1"/>
</dbReference>
<dbReference type="SUPFAM" id="SSF54928">
    <property type="entry name" value="RNA-binding domain, RBD"/>
    <property type="match status" value="1"/>
</dbReference>
<keyword evidence="6 13" id="KW-0547">Nucleotide-binding</keyword>
<keyword evidence="4" id="KW-0808">Transferase</keyword>
<dbReference type="GO" id="GO:0046620">
    <property type="term" value="P:regulation of organ growth"/>
    <property type="evidence" value="ECO:0007669"/>
    <property type="project" value="TreeGrafter"/>
</dbReference>
<feature type="compositionally biased region" description="Low complexity" evidence="14">
    <location>
        <begin position="208"/>
        <end position="223"/>
    </location>
</feature>
<evidence type="ECO:0000256" key="6">
    <source>
        <dbReference type="ARBA" id="ARBA00022741"/>
    </source>
</evidence>
<dbReference type="GO" id="GO:1990904">
    <property type="term" value="C:ribonucleoprotein complex"/>
    <property type="evidence" value="ECO:0007669"/>
    <property type="project" value="InterPro"/>
</dbReference>
<evidence type="ECO:0000313" key="18">
    <source>
        <dbReference type="Proteomes" id="UP001291623"/>
    </source>
</evidence>
<evidence type="ECO:0000256" key="2">
    <source>
        <dbReference type="ARBA" id="ARBA00022527"/>
    </source>
</evidence>
<keyword evidence="8 13" id="KW-0067">ATP-binding</keyword>
<dbReference type="InterPro" id="IPR008271">
    <property type="entry name" value="Ser/Thr_kinase_AS"/>
</dbReference>
<dbReference type="PANTHER" id="PTHR24356:SF418">
    <property type="entry name" value="SERINE_THREONINE-PROTEIN KINASE WARTS"/>
    <property type="match status" value="1"/>
</dbReference>
<comment type="caution">
    <text evidence="17">The sequence shown here is derived from an EMBL/GenBank/DDBJ whole genome shotgun (WGS) entry which is preliminary data.</text>
</comment>
<dbReference type="Gene3D" id="3.30.70.330">
    <property type="match status" value="1"/>
</dbReference>
<evidence type="ECO:0000256" key="7">
    <source>
        <dbReference type="ARBA" id="ARBA00022777"/>
    </source>
</evidence>
<dbReference type="InterPro" id="IPR050236">
    <property type="entry name" value="Ser_Thr_kinase_AGC"/>
</dbReference>
<dbReference type="PROSITE" id="PS50102">
    <property type="entry name" value="RRM"/>
    <property type="match status" value="1"/>
</dbReference>
<keyword evidence="5" id="KW-0677">Repeat</keyword>
<dbReference type="InterPro" id="IPR002343">
    <property type="entry name" value="Hud_Sxl_RNA"/>
</dbReference>
<dbReference type="Pfam" id="PF00076">
    <property type="entry name" value="RRM_1"/>
    <property type="match status" value="1"/>
</dbReference>
<dbReference type="PROSITE" id="PS50011">
    <property type="entry name" value="PROTEIN_KINASE_DOM"/>
    <property type="match status" value="1"/>
</dbReference>
<dbReference type="FunFam" id="3.30.70.330:FF:000169">
    <property type="entry name" value="protein alan shepard isoform X4"/>
    <property type="match status" value="1"/>
</dbReference>
<dbReference type="PANTHER" id="PTHR24356">
    <property type="entry name" value="SERINE/THREONINE-PROTEIN KINASE"/>
    <property type="match status" value="1"/>
</dbReference>
<dbReference type="FunFam" id="1.10.510.10:FF:000024">
    <property type="entry name" value="Probable serine/threonine-protein kinase cot-1"/>
    <property type="match status" value="1"/>
</dbReference>
<feature type="domain" description="Protein kinase" evidence="15">
    <location>
        <begin position="2"/>
        <end position="268"/>
    </location>
</feature>
<dbReference type="GO" id="GO:0003723">
    <property type="term" value="F:RNA binding"/>
    <property type="evidence" value="ECO:0007669"/>
    <property type="project" value="UniProtKB-UniRule"/>
</dbReference>